<dbReference type="AlphaFoldDB" id="A0A015N6K0"/>
<proteinExistence type="predicted"/>
<keyword evidence="2" id="KW-1185">Reference proteome</keyword>
<dbReference type="HOGENOM" id="CLU_1475897_0_0_1"/>
<dbReference type="EMBL" id="JEMT01012709">
    <property type="protein sequence ID" value="EXX74813.1"/>
    <property type="molecule type" value="Genomic_DNA"/>
</dbReference>
<protein>
    <submittedName>
        <fullName evidence="1">Uncharacterized protein</fullName>
    </submittedName>
</protein>
<reference evidence="1 2" key="1">
    <citation type="submission" date="2014-02" db="EMBL/GenBank/DDBJ databases">
        <title>Single nucleus genome sequencing reveals high similarity among nuclei of an endomycorrhizal fungus.</title>
        <authorList>
            <person name="Lin K."/>
            <person name="Geurts R."/>
            <person name="Zhang Z."/>
            <person name="Limpens E."/>
            <person name="Saunders D.G."/>
            <person name="Mu D."/>
            <person name="Pang E."/>
            <person name="Cao H."/>
            <person name="Cha H."/>
            <person name="Lin T."/>
            <person name="Zhou Q."/>
            <person name="Shang Y."/>
            <person name="Li Y."/>
            <person name="Ivanov S."/>
            <person name="Sharma T."/>
            <person name="Velzen R.V."/>
            <person name="Ruijter N.D."/>
            <person name="Aanen D.K."/>
            <person name="Win J."/>
            <person name="Kamoun S."/>
            <person name="Bisseling T."/>
            <person name="Huang S."/>
        </authorList>
    </citation>
    <scope>NUCLEOTIDE SEQUENCE [LARGE SCALE GENOMIC DNA]</scope>
    <source>
        <strain evidence="2">DAOM197198w</strain>
    </source>
</reference>
<comment type="caution">
    <text evidence="1">The sequence shown here is derived from an EMBL/GenBank/DDBJ whole genome shotgun (WGS) entry which is preliminary data.</text>
</comment>
<accession>A0A015N6K0</accession>
<organism evidence="1 2">
    <name type="scientific">Rhizophagus irregularis (strain DAOM 197198w)</name>
    <name type="common">Glomus intraradices</name>
    <dbReference type="NCBI Taxonomy" id="1432141"/>
    <lineage>
        <taxon>Eukaryota</taxon>
        <taxon>Fungi</taxon>
        <taxon>Fungi incertae sedis</taxon>
        <taxon>Mucoromycota</taxon>
        <taxon>Glomeromycotina</taxon>
        <taxon>Glomeromycetes</taxon>
        <taxon>Glomerales</taxon>
        <taxon>Glomeraceae</taxon>
        <taxon>Rhizophagus</taxon>
    </lineage>
</organism>
<gene>
    <name evidence="1" type="ORF">RirG_047550</name>
</gene>
<sequence>MPNYTGIQPVRKFGDIHTAIKAGFIDRLKDNYTKRRLIAMFQIKGNYLLLKEIIIIYFSMYCKVLVYEERFLGEALNTEMNGILSLIELDGREVIVRLCEPYQLVRNDILSRKIPSINSEFEMNGREIINNRDEIKNSISKVTEWLMDLETNKVDEMVSKREYIVNENYDDNYIYIDCGISNN</sequence>
<name>A0A015N6K0_RHIIW</name>
<evidence type="ECO:0000313" key="1">
    <source>
        <dbReference type="EMBL" id="EXX74813.1"/>
    </source>
</evidence>
<dbReference type="Proteomes" id="UP000022910">
    <property type="component" value="Unassembled WGS sequence"/>
</dbReference>
<evidence type="ECO:0000313" key="2">
    <source>
        <dbReference type="Proteomes" id="UP000022910"/>
    </source>
</evidence>
<dbReference type="OrthoDB" id="2310995at2759"/>
<dbReference type="SMR" id="A0A015N6K0"/>